<dbReference type="GO" id="GO:0000976">
    <property type="term" value="F:transcription cis-regulatory region binding"/>
    <property type="evidence" value="ECO:0007669"/>
    <property type="project" value="TreeGrafter"/>
</dbReference>
<reference evidence="4" key="1">
    <citation type="journal article" date="2014" name="Int. J. Syst. Evol. Microbiol.">
        <title>Complete genome sequence of Corynebacterium casei LMG S-19264T (=DSM 44701T), isolated from a smear-ripened cheese.</title>
        <authorList>
            <consortium name="US DOE Joint Genome Institute (JGI-PGF)"/>
            <person name="Walter F."/>
            <person name="Albersmeier A."/>
            <person name="Kalinowski J."/>
            <person name="Ruckert C."/>
        </authorList>
    </citation>
    <scope>NUCLEOTIDE SEQUENCE</scope>
    <source>
        <strain evidence="4">KCTC 22169</strain>
    </source>
</reference>
<dbReference type="AlphaFoldDB" id="A0A918K3S7"/>
<sequence length="219" mass="25195">MSKREKNRAEVQARILDAAEEAFSLNGFGGTSFQDIARAAGVPKANVVYYYSTKEALYREVLGRITRTWNDVFEHATEEDDPAEVLDRFIRHKLQQSVSNPRRSRIFAMEILQGAPHHGDYLRQELRPWVRQRADVIRAWIEAGKMRSVDPLQLIFMIWATTQHYADFEAQVLTLLNRKEYEPEDIQRIGDEVSALILRGCGLEPPESRAAPKPKTRTV</sequence>
<keyword evidence="1 2" id="KW-0238">DNA-binding</keyword>
<dbReference type="InterPro" id="IPR013573">
    <property type="entry name" value="Tscrpt_reg_YcdC_C"/>
</dbReference>
<dbReference type="InterPro" id="IPR009057">
    <property type="entry name" value="Homeodomain-like_sf"/>
</dbReference>
<dbReference type="Gene3D" id="1.10.10.60">
    <property type="entry name" value="Homeodomain-like"/>
    <property type="match status" value="1"/>
</dbReference>
<dbReference type="PROSITE" id="PS50977">
    <property type="entry name" value="HTH_TETR_2"/>
    <property type="match status" value="1"/>
</dbReference>
<keyword evidence="5" id="KW-1185">Reference proteome</keyword>
<evidence type="ECO:0000313" key="4">
    <source>
        <dbReference type="EMBL" id="GGX45766.1"/>
    </source>
</evidence>
<feature type="DNA-binding region" description="H-T-H motif" evidence="2">
    <location>
        <begin position="32"/>
        <end position="51"/>
    </location>
</feature>
<proteinExistence type="predicted"/>
<reference evidence="4" key="2">
    <citation type="submission" date="2020-09" db="EMBL/GenBank/DDBJ databases">
        <authorList>
            <person name="Sun Q."/>
            <person name="Kim S."/>
        </authorList>
    </citation>
    <scope>NUCLEOTIDE SEQUENCE</scope>
    <source>
        <strain evidence="4">KCTC 22169</strain>
    </source>
</reference>
<dbReference type="InterPro" id="IPR001647">
    <property type="entry name" value="HTH_TetR"/>
</dbReference>
<organism evidence="4 5">
    <name type="scientific">Saccharospirillum salsuginis</name>
    <dbReference type="NCBI Taxonomy" id="418750"/>
    <lineage>
        <taxon>Bacteria</taxon>
        <taxon>Pseudomonadati</taxon>
        <taxon>Pseudomonadota</taxon>
        <taxon>Gammaproteobacteria</taxon>
        <taxon>Oceanospirillales</taxon>
        <taxon>Saccharospirillaceae</taxon>
        <taxon>Saccharospirillum</taxon>
    </lineage>
</organism>
<dbReference type="PRINTS" id="PR00455">
    <property type="entry name" value="HTHTETR"/>
</dbReference>
<dbReference type="EMBL" id="BMXR01000002">
    <property type="protein sequence ID" value="GGX45766.1"/>
    <property type="molecule type" value="Genomic_DNA"/>
</dbReference>
<accession>A0A918K3S7</accession>
<dbReference type="Pfam" id="PF00440">
    <property type="entry name" value="TetR_N"/>
    <property type="match status" value="1"/>
</dbReference>
<dbReference type="RefSeq" id="WP_189607482.1">
    <property type="nucleotide sequence ID" value="NZ_BMXR01000002.1"/>
</dbReference>
<dbReference type="SUPFAM" id="SSF48498">
    <property type="entry name" value="Tetracyclin repressor-like, C-terminal domain"/>
    <property type="match status" value="1"/>
</dbReference>
<dbReference type="SUPFAM" id="SSF46689">
    <property type="entry name" value="Homeodomain-like"/>
    <property type="match status" value="1"/>
</dbReference>
<evidence type="ECO:0000313" key="5">
    <source>
        <dbReference type="Proteomes" id="UP000626148"/>
    </source>
</evidence>
<comment type="caution">
    <text evidence="4">The sequence shown here is derived from an EMBL/GenBank/DDBJ whole genome shotgun (WGS) entry which is preliminary data.</text>
</comment>
<dbReference type="InterPro" id="IPR050109">
    <property type="entry name" value="HTH-type_TetR-like_transc_reg"/>
</dbReference>
<dbReference type="Gene3D" id="1.10.357.10">
    <property type="entry name" value="Tetracycline Repressor, domain 2"/>
    <property type="match status" value="1"/>
</dbReference>
<dbReference type="PANTHER" id="PTHR30055">
    <property type="entry name" value="HTH-TYPE TRANSCRIPTIONAL REGULATOR RUTR"/>
    <property type="match status" value="1"/>
</dbReference>
<dbReference type="Pfam" id="PF08362">
    <property type="entry name" value="TetR_C_3"/>
    <property type="match status" value="1"/>
</dbReference>
<evidence type="ECO:0000256" key="2">
    <source>
        <dbReference type="PROSITE-ProRule" id="PRU00335"/>
    </source>
</evidence>
<dbReference type="GO" id="GO:0045892">
    <property type="term" value="P:negative regulation of DNA-templated transcription"/>
    <property type="evidence" value="ECO:0007669"/>
    <property type="project" value="InterPro"/>
</dbReference>
<dbReference type="PANTHER" id="PTHR30055:SF196">
    <property type="entry name" value="HTH-TYPE TRANSCRIPTIONAL REGULATOR RUTR"/>
    <property type="match status" value="1"/>
</dbReference>
<protein>
    <submittedName>
        <fullName evidence="4">TetR family transcriptional regulator</fullName>
    </submittedName>
</protein>
<evidence type="ECO:0000259" key="3">
    <source>
        <dbReference type="PROSITE" id="PS50977"/>
    </source>
</evidence>
<dbReference type="Proteomes" id="UP000626148">
    <property type="component" value="Unassembled WGS sequence"/>
</dbReference>
<name>A0A918K3S7_9GAMM</name>
<evidence type="ECO:0000256" key="1">
    <source>
        <dbReference type="ARBA" id="ARBA00023125"/>
    </source>
</evidence>
<feature type="domain" description="HTH tetR-type" evidence="3">
    <location>
        <begin position="9"/>
        <end position="69"/>
    </location>
</feature>
<gene>
    <name evidence="4" type="ORF">GCM10007392_11000</name>
</gene>
<dbReference type="InterPro" id="IPR036271">
    <property type="entry name" value="Tet_transcr_reg_TetR-rel_C_sf"/>
</dbReference>
<dbReference type="GO" id="GO:0003700">
    <property type="term" value="F:DNA-binding transcription factor activity"/>
    <property type="evidence" value="ECO:0007669"/>
    <property type="project" value="TreeGrafter"/>
</dbReference>